<evidence type="ECO:0000256" key="8">
    <source>
        <dbReference type="ARBA" id="ARBA00047838"/>
    </source>
</evidence>
<dbReference type="AlphaFoldDB" id="A0A2P8R1G3"/>
<dbReference type="UniPathway" id="UPA00031">
    <property type="reaction ID" value="UER00010"/>
</dbReference>
<dbReference type="InterPro" id="IPR029062">
    <property type="entry name" value="Class_I_gatase-like"/>
</dbReference>
<comment type="catalytic activity">
    <reaction evidence="8 10">
        <text>5-[(5-phospho-1-deoxy-D-ribulos-1-ylimino)methylamino]-1-(5-phospho-beta-D-ribosyl)imidazole-4-carboxamide + L-glutamine = D-erythro-1-(imidazol-4-yl)glycerol 3-phosphate + 5-amino-1-(5-phospho-beta-D-ribosyl)imidazole-4-carboxamide + L-glutamate + H(+)</text>
        <dbReference type="Rhea" id="RHEA:24793"/>
        <dbReference type="ChEBI" id="CHEBI:15378"/>
        <dbReference type="ChEBI" id="CHEBI:29985"/>
        <dbReference type="ChEBI" id="CHEBI:58278"/>
        <dbReference type="ChEBI" id="CHEBI:58359"/>
        <dbReference type="ChEBI" id="CHEBI:58475"/>
        <dbReference type="ChEBI" id="CHEBI:58525"/>
        <dbReference type="EC" id="4.3.2.10"/>
    </reaction>
</comment>
<keyword evidence="5 10" id="KW-0315">Glutamine amidotransferase</keyword>
<feature type="domain" description="Glutamine amidotransferase" evidence="12">
    <location>
        <begin position="4"/>
        <end position="201"/>
    </location>
</feature>
<sequence length="203" mass="22952">MIGIVDYGAGNIKSIENAFLSVGAKIKLVKDPDELIRFDRIVLPGVGAFKDAMEILKKINLDEAIKDFIKTGKPFLGICLGLQLLFETSEEFETSNGLGILKGKVVKFDKSKFDKNLKIPHIGWNSLELRKTSQLTKNLKDKPYMYFVHSYHIECNKDILLSKTFYGYEFTSAIEKDNVFGLQPHPEKSGEVGLKIVKNFMEI</sequence>
<keyword evidence="7 10" id="KW-0456">Lyase</keyword>
<dbReference type="PROSITE" id="PS51273">
    <property type="entry name" value="GATASE_TYPE_1"/>
    <property type="match status" value="1"/>
</dbReference>
<dbReference type="RefSeq" id="WP_106871116.1">
    <property type="nucleotide sequence ID" value="NZ_CP053841.1"/>
</dbReference>
<dbReference type="GO" id="GO:0000107">
    <property type="term" value="F:imidazoleglycerol-phosphate synthase activity"/>
    <property type="evidence" value="ECO:0007669"/>
    <property type="project" value="UniProtKB-UniRule"/>
</dbReference>
<comment type="caution">
    <text evidence="13">The sequence shown here is derived from an EMBL/GenBank/DDBJ whole genome shotgun (WGS) entry which is preliminary data.</text>
</comment>
<evidence type="ECO:0000256" key="1">
    <source>
        <dbReference type="ARBA" id="ARBA00005091"/>
    </source>
</evidence>
<feature type="active site" evidence="10 11">
    <location>
        <position position="185"/>
    </location>
</feature>
<keyword evidence="14" id="KW-1185">Reference proteome</keyword>
<evidence type="ECO:0000256" key="9">
    <source>
        <dbReference type="ARBA" id="ARBA00049534"/>
    </source>
</evidence>
<reference evidence="14" key="1">
    <citation type="submission" date="2017-10" db="EMBL/GenBank/DDBJ databases">
        <title>Campylobacter species from seals.</title>
        <authorList>
            <person name="Gilbert M.J."/>
            <person name="Zomer A.L."/>
            <person name="Timmerman A.J."/>
            <person name="Duim B."/>
            <person name="Wagenaar J.A."/>
        </authorList>
    </citation>
    <scope>NUCLEOTIDE SEQUENCE [LARGE SCALE GENOMIC DNA]</scope>
    <source>
        <strain evidence="14">17S00004-5</strain>
    </source>
</reference>
<dbReference type="PROSITE" id="PS51274">
    <property type="entry name" value="GATASE_COBBQ"/>
    <property type="match status" value="1"/>
</dbReference>
<name>A0A2P8R1G3_9BACT</name>
<evidence type="ECO:0000256" key="3">
    <source>
        <dbReference type="ARBA" id="ARBA00022605"/>
    </source>
</evidence>
<dbReference type="EC" id="4.3.2.10" evidence="10"/>
<evidence type="ECO:0000256" key="7">
    <source>
        <dbReference type="ARBA" id="ARBA00023239"/>
    </source>
</evidence>
<accession>A0A2P8R1G3</accession>
<feature type="active site" description="Nucleophile" evidence="10 11">
    <location>
        <position position="79"/>
    </location>
</feature>
<evidence type="ECO:0000256" key="6">
    <source>
        <dbReference type="ARBA" id="ARBA00023102"/>
    </source>
</evidence>
<feature type="active site" evidence="10 11">
    <location>
        <position position="187"/>
    </location>
</feature>
<dbReference type="InterPro" id="IPR010139">
    <property type="entry name" value="Imidazole-glycPsynth_HisH"/>
</dbReference>
<dbReference type="GO" id="GO:0005737">
    <property type="term" value="C:cytoplasm"/>
    <property type="evidence" value="ECO:0007669"/>
    <property type="project" value="UniProtKB-SubCell"/>
</dbReference>
<dbReference type="OrthoDB" id="9807749at2"/>
<evidence type="ECO:0000259" key="12">
    <source>
        <dbReference type="Pfam" id="PF00117"/>
    </source>
</evidence>
<evidence type="ECO:0000256" key="10">
    <source>
        <dbReference type="HAMAP-Rule" id="MF_00278"/>
    </source>
</evidence>
<dbReference type="EMBL" id="PDHH01000003">
    <property type="protein sequence ID" value="PSM52332.1"/>
    <property type="molecule type" value="Genomic_DNA"/>
</dbReference>
<keyword evidence="6 10" id="KW-0368">Histidine biosynthesis</keyword>
<organism evidence="13 14">
    <name type="scientific">Campylobacter blaseri</name>
    <dbReference type="NCBI Taxonomy" id="2042961"/>
    <lineage>
        <taxon>Bacteria</taxon>
        <taxon>Pseudomonadati</taxon>
        <taxon>Campylobacterota</taxon>
        <taxon>Epsilonproteobacteria</taxon>
        <taxon>Campylobacterales</taxon>
        <taxon>Campylobacteraceae</taxon>
        <taxon>Campylobacter</taxon>
    </lineage>
</organism>
<comment type="subunit">
    <text evidence="2 10">Heterodimer of HisH and HisF.</text>
</comment>
<proteinExistence type="inferred from homology"/>
<evidence type="ECO:0000313" key="14">
    <source>
        <dbReference type="Proteomes" id="UP000240535"/>
    </source>
</evidence>
<gene>
    <name evidence="10 13" type="primary">hisH</name>
    <name evidence="13" type="ORF">CQ405_04570</name>
</gene>
<keyword evidence="10" id="KW-0963">Cytoplasm</keyword>
<dbReference type="SUPFAM" id="SSF52317">
    <property type="entry name" value="Class I glutamine amidotransferase-like"/>
    <property type="match status" value="1"/>
</dbReference>
<dbReference type="InterPro" id="IPR017926">
    <property type="entry name" value="GATASE"/>
</dbReference>
<dbReference type="Proteomes" id="UP000240535">
    <property type="component" value="Unassembled WGS sequence"/>
</dbReference>
<dbReference type="GO" id="GO:0004359">
    <property type="term" value="F:glutaminase activity"/>
    <property type="evidence" value="ECO:0007669"/>
    <property type="project" value="UniProtKB-EC"/>
</dbReference>
<dbReference type="Pfam" id="PF00117">
    <property type="entry name" value="GATase"/>
    <property type="match status" value="1"/>
</dbReference>
<comment type="function">
    <text evidence="10">IGPS catalyzes the conversion of PRFAR and glutamine to IGP, AICAR and glutamate. The HisH subunit catalyzes the hydrolysis of glutamine to glutamate and ammonia as part of the synthesis of IGP and AICAR. The resulting ammonia molecule is channeled to the active site of HisF.</text>
</comment>
<evidence type="ECO:0000256" key="5">
    <source>
        <dbReference type="ARBA" id="ARBA00022962"/>
    </source>
</evidence>
<protein>
    <recommendedName>
        <fullName evidence="10">Imidazole glycerol phosphate synthase subunit HisH</fullName>
        <ecNumber evidence="10">4.3.2.10</ecNumber>
    </recommendedName>
    <alternativeName>
        <fullName evidence="10">IGP synthase glutaminase subunit</fullName>
        <ecNumber evidence="10">3.5.1.2</ecNumber>
    </alternativeName>
    <alternativeName>
        <fullName evidence="10">IGP synthase subunit HisH</fullName>
    </alternativeName>
    <alternativeName>
        <fullName evidence="10">ImGP synthase subunit HisH</fullName>
        <shortName evidence="10">IGPS subunit HisH</shortName>
    </alternativeName>
</protein>
<dbReference type="HAMAP" id="MF_00278">
    <property type="entry name" value="HisH"/>
    <property type="match status" value="1"/>
</dbReference>
<dbReference type="PANTHER" id="PTHR42701:SF1">
    <property type="entry name" value="IMIDAZOLE GLYCEROL PHOSPHATE SYNTHASE SUBUNIT HISH"/>
    <property type="match status" value="1"/>
</dbReference>
<evidence type="ECO:0000256" key="2">
    <source>
        <dbReference type="ARBA" id="ARBA00011152"/>
    </source>
</evidence>
<dbReference type="NCBIfam" id="TIGR01855">
    <property type="entry name" value="IMP_synth_hisH"/>
    <property type="match status" value="1"/>
</dbReference>
<dbReference type="GO" id="GO:0000105">
    <property type="term" value="P:L-histidine biosynthetic process"/>
    <property type="evidence" value="ECO:0007669"/>
    <property type="project" value="UniProtKB-UniRule"/>
</dbReference>
<evidence type="ECO:0000256" key="4">
    <source>
        <dbReference type="ARBA" id="ARBA00022801"/>
    </source>
</evidence>
<comment type="subcellular location">
    <subcellularLocation>
        <location evidence="10">Cytoplasm</location>
    </subcellularLocation>
</comment>
<evidence type="ECO:0000313" key="13">
    <source>
        <dbReference type="EMBL" id="PSM52332.1"/>
    </source>
</evidence>
<comment type="catalytic activity">
    <reaction evidence="9 10">
        <text>L-glutamine + H2O = L-glutamate + NH4(+)</text>
        <dbReference type="Rhea" id="RHEA:15889"/>
        <dbReference type="ChEBI" id="CHEBI:15377"/>
        <dbReference type="ChEBI" id="CHEBI:28938"/>
        <dbReference type="ChEBI" id="CHEBI:29985"/>
        <dbReference type="ChEBI" id="CHEBI:58359"/>
        <dbReference type="EC" id="3.5.1.2"/>
    </reaction>
</comment>
<dbReference type="EC" id="3.5.1.2" evidence="10"/>
<dbReference type="GO" id="GO:0016829">
    <property type="term" value="F:lyase activity"/>
    <property type="evidence" value="ECO:0007669"/>
    <property type="project" value="UniProtKB-KW"/>
</dbReference>
<comment type="pathway">
    <text evidence="1 10">Amino-acid biosynthesis; L-histidine biosynthesis; L-histidine from 5-phospho-alpha-D-ribose 1-diphosphate: step 5/9.</text>
</comment>
<dbReference type="Gene3D" id="3.40.50.880">
    <property type="match status" value="1"/>
</dbReference>
<dbReference type="CDD" id="cd01748">
    <property type="entry name" value="GATase1_IGP_Synthase"/>
    <property type="match status" value="1"/>
</dbReference>
<evidence type="ECO:0000256" key="11">
    <source>
        <dbReference type="PIRSR" id="PIRSR000495-1"/>
    </source>
</evidence>
<dbReference type="PIRSF" id="PIRSF000495">
    <property type="entry name" value="Amidotransf_hisH"/>
    <property type="match status" value="1"/>
</dbReference>
<dbReference type="PANTHER" id="PTHR42701">
    <property type="entry name" value="IMIDAZOLE GLYCEROL PHOSPHATE SYNTHASE SUBUNIT HISH"/>
    <property type="match status" value="1"/>
</dbReference>
<keyword evidence="3 10" id="KW-0028">Amino-acid biosynthesis</keyword>
<keyword evidence="4 10" id="KW-0378">Hydrolase</keyword>